<dbReference type="NCBIfam" id="TIGR00231">
    <property type="entry name" value="small_GTP"/>
    <property type="match status" value="1"/>
</dbReference>
<dbReference type="InterPro" id="IPR053905">
    <property type="entry name" value="EF-G-like_DII"/>
</dbReference>
<dbReference type="InterPro" id="IPR009000">
    <property type="entry name" value="Transl_B-barrel_sf"/>
</dbReference>
<sequence length="745" mass="83427">MLSLRSLKTICKTRLISIVRFSSTKKKFEDVDICNIRNLGILAHIDAGKTTSTERMLYYSGLINQMGEVHHGNTVTDYMDQERERGITITSAAVTFYWKKNQFNLIDTPGHIDFTMEVEQTLNVLDGAVVILDASAGVEAQTMTVWRQADKYKIPRIVFINKMDRNDANVLYCCQSIEEKLQVPTLCTQLPLIQNGVFTGIIDTITMEKIIYEKNDVNKISRIKISEKSEPALWNDANEARSRLVDILSALDDTLANLIISSESFDAVTALDIVKALRQVTLDQKAVPILMGSAYKNIGIQPLMDSVILYLPSPMDRNKHFTSFEENTCARAFKVRHDRQKGPLVFFRIYNGNISKGQKLYSIQREISEQCGKLYIAYADDLKEVDSIQNGNIAVVSGLKHIMSGDLVTNSQTTAQKAKNKMLKLTTKKNTELKEESVENLFGVGPQIPEPVFFCSIEPPSLAYVNALDNALNELQREDPSLRITHDAETGQIVLSGMGELHLEIIKDRIIKEYKIEADLGPLQIAYWEAPVNRLTDSLLMDTKIGNNKQMVNVMLSLIPTDKFIPLTDVMKLDKSPDAASNIATIFPRHLLAIRNGIEVGLTHGPKIGCRVVNTEIMLHKFEVGRGTSESIISAAVTQLVQKLIRESGTNILEPIMYMEIAMPDEYMPTVMADLARRRPDIQNVTLRGTMKVIVVNVPLAELLGYSTVLRTITGGTATFTMEFSEYRIMTASEENVAIKSVRGF</sequence>
<dbReference type="Gene3D" id="3.40.50.300">
    <property type="entry name" value="P-loop containing nucleotide triphosphate hydrolases"/>
    <property type="match status" value="1"/>
</dbReference>
<dbReference type="FunFam" id="3.30.70.870:FF:000001">
    <property type="entry name" value="Elongation factor G"/>
    <property type="match status" value="1"/>
</dbReference>
<dbReference type="AlphaFoldDB" id="A0AA38I8X1"/>
<dbReference type="Gene3D" id="3.30.70.870">
    <property type="entry name" value="Elongation Factor G (Translational Gtpase), domain 3"/>
    <property type="match status" value="1"/>
</dbReference>
<keyword evidence="5" id="KW-0342">GTP-binding</keyword>
<dbReference type="Pfam" id="PF14492">
    <property type="entry name" value="EFG_III"/>
    <property type="match status" value="1"/>
</dbReference>
<dbReference type="Gene3D" id="3.30.70.240">
    <property type="match status" value="1"/>
</dbReference>
<reference evidence="7" key="1">
    <citation type="journal article" date="2023" name="G3 (Bethesda)">
        <title>Whole genome assemblies of Zophobas morio and Tenebrio molitor.</title>
        <authorList>
            <person name="Kaur S."/>
            <person name="Stinson S.A."/>
            <person name="diCenzo G.C."/>
        </authorList>
    </citation>
    <scope>NUCLEOTIDE SEQUENCE</scope>
    <source>
        <strain evidence="7">QUZm001</strain>
    </source>
</reference>
<dbReference type="Gene3D" id="3.30.230.10">
    <property type="match status" value="1"/>
</dbReference>
<dbReference type="GO" id="GO:0032790">
    <property type="term" value="P:ribosome disassembly"/>
    <property type="evidence" value="ECO:0007669"/>
    <property type="project" value="TreeGrafter"/>
</dbReference>
<proteinExistence type="predicted"/>
<dbReference type="EMBL" id="JALNTZ010000006">
    <property type="protein sequence ID" value="KAJ3650141.1"/>
    <property type="molecule type" value="Genomic_DNA"/>
</dbReference>
<dbReference type="InterPro" id="IPR020568">
    <property type="entry name" value="Ribosomal_Su5_D2-typ_SF"/>
</dbReference>
<accession>A0AA38I8X1</accession>
<dbReference type="CDD" id="cd16262">
    <property type="entry name" value="EFG_III"/>
    <property type="match status" value="1"/>
</dbReference>
<dbReference type="InterPro" id="IPR000640">
    <property type="entry name" value="EFG_V-like"/>
</dbReference>
<dbReference type="SUPFAM" id="SSF54980">
    <property type="entry name" value="EF-G C-terminal domain-like"/>
    <property type="match status" value="2"/>
</dbReference>
<comment type="caution">
    <text evidence="7">The sequence shown here is derived from an EMBL/GenBank/DDBJ whole genome shotgun (WGS) entry which is preliminary data.</text>
</comment>
<dbReference type="GO" id="GO:0003746">
    <property type="term" value="F:translation elongation factor activity"/>
    <property type="evidence" value="ECO:0007669"/>
    <property type="project" value="UniProtKB-KW"/>
</dbReference>
<dbReference type="InterPro" id="IPR005225">
    <property type="entry name" value="Small_GTP-bd"/>
</dbReference>
<dbReference type="InterPro" id="IPR009022">
    <property type="entry name" value="EFG_III"/>
</dbReference>
<feature type="domain" description="Tr-type G" evidence="6">
    <location>
        <begin position="34"/>
        <end position="315"/>
    </location>
</feature>
<evidence type="ECO:0000313" key="7">
    <source>
        <dbReference type="EMBL" id="KAJ3650141.1"/>
    </source>
</evidence>
<dbReference type="FunFam" id="3.40.50.300:FF:000514">
    <property type="entry name" value="Ribosome-releasing factor 2, mitochondrial"/>
    <property type="match status" value="1"/>
</dbReference>
<dbReference type="SUPFAM" id="SSF54211">
    <property type="entry name" value="Ribosomal protein S5 domain 2-like"/>
    <property type="match status" value="1"/>
</dbReference>
<dbReference type="PRINTS" id="PR00315">
    <property type="entry name" value="ELONGATNFCT"/>
</dbReference>
<keyword evidence="1" id="KW-0547">Nucleotide-binding</keyword>
<dbReference type="InterPro" id="IPR000795">
    <property type="entry name" value="T_Tr_GTP-bd_dom"/>
</dbReference>
<evidence type="ECO:0000256" key="1">
    <source>
        <dbReference type="ARBA" id="ARBA00022741"/>
    </source>
</evidence>
<dbReference type="CDD" id="cd03713">
    <property type="entry name" value="EFG_mtEFG_C"/>
    <property type="match status" value="1"/>
</dbReference>
<dbReference type="GO" id="GO:0005525">
    <property type="term" value="F:GTP binding"/>
    <property type="evidence" value="ECO:0007669"/>
    <property type="project" value="UniProtKB-KW"/>
</dbReference>
<dbReference type="Gene3D" id="2.40.30.10">
    <property type="entry name" value="Translation factors"/>
    <property type="match status" value="1"/>
</dbReference>
<evidence type="ECO:0000313" key="8">
    <source>
        <dbReference type="Proteomes" id="UP001168821"/>
    </source>
</evidence>
<keyword evidence="4" id="KW-0496">Mitochondrion</keyword>
<dbReference type="FunFam" id="3.30.70.240:FF:000001">
    <property type="entry name" value="Elongation factor G"/>
    <property type="match status" value="1"/>
</dbReference>
<dbReference type="GO" id="GO:0005759">
    <property type="term" value="C:mitochondrial matrix"/>
    <property type="evidence" value="ECO:0007669"/>
    <property type="project" value="UniProtKB-ARBA"/>
</dbReference>
<keyword evidence="3" id="KW-0648">Protein biosynthesis</keyword>
<evidence type="ECO:0000256" key="3">
    <source>
        <dbReference type="ARBA" id="ARBA00022917"/>
    </source>
</evidence>
<keyword evidence="8" id="KW-1185">Reference proteome</keyword>
<evidence type="ECO:0000256" key="5">
    <source>
        <dbReference type="ARBA" id="ARBA00023134"/>
    </source>
</evidence>
<gene>
    <name evidence="7" type="ORF">Zmor_021849</name>
</gene>
<dbReference type="PROSITE" id="PS00301">
    <property type="entry name" value="G_TR_1"/>
    <property type="match status" value="1"/>
</dbReference>
<dbReference type="InterPro" id="IPR035647">
    <property type="entry name" value="EFG_III/V"/>
</dbReference>
<dbReference type="GO" id="GO:0003924">
    <property type="term" value="F:GTPase activity"/>
    <property type="evidence" value="ECO:0007669"/>
    <property type="project" value="InterPro"/>
</dbReference>
<dbReference type="Pfam" id="PF00679">
    <property type="entry name" value="EFG_C"/>
    <property type="match status" value="1"/>
</dbReference>
<keyword evidence="2" id="KW-0251">Elongation factor</keyword>
<dbReference type="InterPro" id="IPR035649">
    <property type="entry name" value="EFG_V"/>
</dbReference>
<evidence type="ECO:0000256" key="2">
    <source>
        <dbReference type="ARBA" id="ARBA00022768"/>
    </source>
</evidence>
<dbReference type="PANTHER" id="PTHR43261">
    <property type="entry name" value="TRANSLATION ELONGATION FACTOR G-RELATED"/>
    <property type="match status" value="1"/>
</dbReference>
<name>A0AA38I8X1_9CUCU</name>
<dbReference type="PANTHER" id="PTHR43261:SF1">
    <property type="entry name" value="RIBOSOME-RELEASING FACTOR 2, MITOCHONDRIAL"/>
    <property type="match status" value="1"/>
</dbReference>
<dbReference type="Pfam" id="PF00009">
    <property type="entry name" value="GTP_EFTU"/>
    <property type="match status" value="1"/>
</dbReference>
<dbReference type="SMART" id="SM00838">
    <property type="entry name" value="EFG_C"/>
    <property type="match status" value="1"/>
</dbReference>
<dbReference type="SUPFAM" id="SSF50447">
    <property type="entry name" value="Translation proteins"/>
    <property type="match status" value="1"/>
</dbReference>
<dbReference type="CDD" id="cd01886">
    <property type="entry name" value="EF-G"/>
    <property type="match status" value="1"/>
</dbReference>
<dbReference type="Proteomes" id="UP001168821">
    <property type="component" value="Unassembled WGS sequence"/>
</dbReference>
<evidence type="ECO:0000256" key="4">
    <source>
        <dbReference type="ARBA" id="ARBA00023128"/>
    </source>
</evidence>
<organism evidence="7 8">
    <name type="scientific">Zophobas morio</name>
    <dbReference type="NCBI Taxonomy" id="2755281"/>
    <lineage>
        <taxon>Eukaryota</taxon>
        <taxon>Metazoa</taxon>
        <taxon>Ecdysozoa</taxon>
        <taxon>Arthropoda</taxon>
        <taxon>Hexapoda</taxon>
        <taxon>Insecta</taxon>
        <taxon>Pterygota</taxon>
        <taxon>Neoptera</taxon>
        <taxon>Endopterygota</taxon>
        <taxon>Coleoptera</taxon>
        <taxon>Polyphaga</taxon>
        <taxon>Cucujiformia</taxon>
        <taxon>Tenebrionidae</taxon>
        <taxon>Zophobas</taxon>
    </lineage>
</organism>
<dbReference type="SUPFAM" id="SSF52540">
    <property type="entry name" value="P-loop containing nucleoside triphosphate hydrolases"/>
    <property type="match status" value="1"/>
</dbReference>
<dbReference type="InterPro" id="IPR027417">
    <property type="entry name" value="P-loop_NTPase"/>
</dbReference>
<dbReference type="InterPro" id="IPR014721">
    <property type="entry name" value="Ribsml_uS5_D2-typ_fold_subgr"/>
</dbReference>
<dbReference type="InterPro" id="IPR041095">
    <property type="entry name" value="EFG_II"/>
</dbReference>
<evidence type="ECO:0000259" key="6">
    <source>
        <dbReference type="PROSITE" id="PS51722"/>
    </source>
</evidence>
<dbReference type="Pfam" id="PF22042">
    <property type="entry name" value="EF-G_D2"/>
    <property type="match status" value="1"/>
</dbReference>
<dbReference type="InterPro" id="IPR031157">
    <property type="entry name" value="G_TR_CS"/>
</dbReference>
<protein>
    <recommendedName>
        <fullName evidence="6">Tr-type G domain-containing protein</fullName>
    </recommendedName>
</protein>
<dbReference type="PROSITE" id="PS51722">
    <property type="entry name" value="G_TR_2"/>
    <property type="match status" value="1"/>
</dbReference>
<dbReference type="GO" id="GO:0032543">
    <property type="term" value="P:mitochondrial translation"/>
    <property type="evidence" value="ECO:0007669"/>
    <property type="project" value="TreeGrafter"/>
</dbReference>